<evidence type="ECO:0000313" key="2">
    <source>
        <dbReference type="Proteomes" id="UP001372338"/>
    </source>
</evidence>
<proteinExistence type="predicted"/>
<reference evidence="1 2" key="1">
    <citation type="submission" date="2024-01" db="EMBL/GenBank/DDBJ databases">
        <title>The genomes of 5 underutilized Papilionoideae crops provide insights into root nodulation and disease resistanc.</title>
        <authorList>
            <person name="Yuan L."/>
        </authorList>
    </citation>
    <scope>NUCLEOTIDE SEQUENCE [LARGE SCALE GENOMIC DNA]</scope>
    <source>
        <strain evidence="1">ZHUSHIDOU_FW_LH</strain>
        <tissue evidence="1">Leaf</tissue>
    </source>
</reference>
<sequence length="76" mass="8863">MDRFAVQSFFAVNGDWDVQIIRLVFGDVLRKIHVVLPTSLDGNNDKMSWRHINNHHLIRTKFRNPKVLLLSIPNPT</sequence>
<keyword evidence="2" id="KW-1185">Reference proteome</keyword>
<gene>
    <name evidence="1" type="ORF">RIF29_14031</name>
</gene>
<protein>
    <submittedName>
        <fullName evidence="1">Uncharacterized protein</fullName>
    </submittedName>
</protein>
<dbReference type="EMBL" id="JAYWIO010000003">
    <property type="protein sequence ID" value="KAK7272986.1"/>
    <property type="molecule type" value="Genomic_DNA"/>
</dbReference>
<comment type="caution">
    <text evidence="1">The sequence shown here is derived from an EMBL/GenBank/DDBJ whole genome shotgun (WGS) entry which is preliminary data.</text>
</comment>
<evidence type="ECO:0000313" key="1">
    <source>
        <dbReference type="EMBL" id="KAK7272986.1"/>
    </source>
</evidence>
<name>A0AAN9FEQ5_CROPI</name>
<dbReference type="Proteomes" id="UP001372338">
    <property type="component" value="Unassembled WGS sequence"/>
</dbReference>
<accession>A0AAN9FEQ5</accession>
<organism evidence="1 2">
    <name type="scientific">Crotalaria pallida</name>
    <name type="common">Smooth rattlebox</name>
    <name type="synonym">Crotalaria striata</name>
    <dbReference type="NCBI Taxonomy" id="3830"/>
    <lineage>
        <taxon>Eukaryota</taxon>
        <taxon>Viridiplantae</taxon>
        <taxon>Streptophyta</taxon>
        <taxon>Embryophyta</taxon>
        <taxon>Tracheophyta</taxon>
        <taxon>Spermatophyta</taxon>
        <taxon>Magnoliopsida</taxon>
        <taxon>eudicotyledons</taxon>
        <taxon>Gunneridae</taxon>
        <taxon>Pentapetalae</taxon>
        <taxon>rosids</taxon>
        <taxon>fabids</taxon>
        <taxon>Fabales</taxon>
        <taxon>Fabaceae</taxon>
        <taxon>Papilionoideae</taxon>
        <taxon>50 kb inversion clade</taxon>
        <taxon>genistoids sensu lato</taxon>
        <taxon>core genistoids</taxon>
        <taxon>Crotalarieae</taxon>
        <taxon>Crotalaria</taxon>
    </lineage>
</organism>
<dbReference type="AlphaFoldDB" id="A0AAN9FEQ5"/>